<dbReference type="AlphaFoldDB" id="A0A344TLC2"/>
<feature type="transmembrane region" description="Helical" evidence="1">
    <location>
        <begin position="34"/>
        <end position="52"/>
    </location>
</feature>
<keyword evidence="1" id="KW-0812">Transmembrane</keyword>
<dbReference type="RefSeq" id="WP_114068215.1">
    <property type="nucleotide sequence ID" value="NZ_CP030850.1"/>
</dbReference>
<dbReference type="KEGG" id="run:DR864_17680"/>
<dbReference type="Proteomes" id="UP000251993">
    <property type="component" value="Chromosome"/>
</dbReference>
<evidence type="ECO:0008006" key="5">
    <source>
        <dbReference type="Google" id="ProtNLM"/>
    </source>
</evidence>
<accession>A0A344TLC2</accession>
<reference evidence="3 4" key="1">
    <citation type="submission" date="2018-07" db="EMBL/GenBank/DDBJ databases">
        <title>Genome sequencing of Runella.</title>
        <authorList>
            <person name="Baek M.-G."/>
            <person name="Yi H."/>
        </authorList>
    </citation>
    <scope>NUCLEOTIDE SEQUENCE [LARGE SCALE GENOMIC DNA]</scope>
    <source>
        <strain evidence="3 4">HYN0085</strain>
    </source>
</reference>
<proteinExistence type="predicted"/>
<feature type="chain" id="PRO_5016989636" description="LPXTG cell wall anchor domain-containing protein" evidence="2">
    <location>
        <begin position="19"/>
        <end position="61"/>
    </location>
</feature>
<evidence type="ECO:0000256" key="1">
    <source>
        <dbReference type="SAM" id="Phobius"/>
    </source>
</evidence>
<name>A0A344TLC2_9BACT</name>
<sequence length="61" mass="6902">MKKLFFLVAQFMVSSVWADEVGNYNQSSQSNDSSTELLLVAGVVAIAALFYIRYRRARNKP</sequence>
<organism evidence="3 4">
    <name type="scientific">Runella rosea</name>
    <dbReference type="NCBI Taxonomy" id="2259595"/>
    <lineage>
        <taxon>Bacteria</taxon>
        <taxon>Pseudomonadati</taxon>
        <taxon>Bacteroidota</taxon>
        <taxon>Cytophagia</taxon>
        <taxon>Cytophagales</taxon>
        <taxon>Spirosomataceae</taxon>
        <taxon>Runella</taxon>
    </lineage>
</organism>
<evidence type="ECO:0000313" key="4">
    <source>
        <dbReference type="Proteomes" id="UP000251993"/>
    </source>
</evidence>
<dbReference type="EMBL" id="CP030850">
    <property type="protein sequence ID" value="AXE19443.1"/>
    <property type="molecule type" value="Genomic_DNA"/>
</dbReference>
<gene>
    <name evidence="3" type="ORF">DR864_17680</name>
</gene>
<keyword evidence="4" id="KW-1185">Reference proteome</keyword>
<keyword evidence="1" id="KW-1133">Transmembrane helix</keyword>
<keyword evidence="1" id="KW-0472">Membrane</keyword>
<protein>
    <recommendedName>
        <fullName evidence="5">LPXTG cell wall anchor domain-containing protein</fullName>
    </recommendedName>
</protein>
<evidence type="ECO:0000313" key="3">
    <source>
        <dbReference type="EMBL" id="AXE19443.1"/>
    </source>
</evidence>
<feature type="signal peptide" evidence="2">
    <location>
        <begin position="1"/>
        <end position="18"/>
    </location>
</feature>
<keyword evidence="2" id="KW-0732">Signal</keyword>
<evidence type="ECO:0000256" key="2">
    <source>
        <dbReference type="SAM" id="SignalP"/>
    </source>
</evidence>